<comment type="caution">
    <text evidence="2">The sequence shown here is derived from an EMBL/GenBank/DDBJ whole genome shotgun (WGS) entry which is preliminary data.</text>
</comment>
<gene>
    <name evidence="2" type="ORF">LTR97_006223</name>
</gene>
<accession>A0AAN8A317</accession>
<dbReference type="EMBL" id="JAVRQU010000008">
    <property type="protein sequence ID" value="KAK5700088.1"/>
    <property type="molecule type" value="Genomic_DNA"/>
</dbReference>
<name>A0AAN8A317_9PEZI</name>
<reference evidence="2" key="1">
    <citation type="submission" date="2023-08" db="EMBL/GenBank/DDBJ databases">
        <title>Black Yeasts Isolated from many extreme environments.</title>
        <authorList>
            <person name="Coleine C."/>
            <person name="Stajich J.E."/>
            <person name="Selbmann L."/>
        </authorList>
    </citation>
    <scope>NUCLEOTIDE SEQUENCE</scope>
    <source>
        <strain evidence="2">CCFEE 5810</strain>
    </source>
</reference>
<evidence type="ECO:0000313" key="3">
    <source>
        <dbReference type="Proteomes" id="UP001310594"/>
    </source>
</evidence>
<evidence type="ECO:0000313" key="2">
    <source>
        <dbReference type="EMBL" id="KAK5700088.1"/>
    </source>
</evidence>
<proteinExistence type="predicted"/>
<feature type="chain" id="PRO_5042859371" evidence="1">
    <location>
        <begin position="22"/>
        <end position="192"/>
    </location>
</feature>
<feature type="signal peptide" evidence="1">
    <location>
        <begin position="1"/>
        <end position="21"/>
    </location>
</feature>
<sequence length="192" mass="21170">MMMIANILLALAAATIPEAKASPTALANTIRVPSELGVNVTEFQDYAYDDSEVVPTVFLDAPLQKRNQRPDECWLWSQRYAGHSLPAHADYEHQLANTIQWMRDHGNSIASISRGQGLTFTGTLLRIVVRNQSVCKDIKILYSTIAYYVQQVADFCPDESGWIAQAGSSGQTVIIVQPFAELPPPYNGQCPS</sequence>
<keyword evidence="1" id="KW-0732">Signal</keyword>
<dbReference type="Proteomes" id="UP001310594">
    <property type="component" value="Unassembled WGS sequence"/>
</dbReference>
<organism evidence="2 3">
    <name type="scientific">Elasticomyces elasticus</name>
    <dbReference type="NCBI Taxonomy" id="574655"/>
    <lineage>
        <taxon>Eukaryota</taxon>
        <taxon>Fungi</taxon>
        <taxon>Dikarya</taxon>
        <taxon>Ascomycota</taxon>
        <taxon>Pezizomycotina</taxon>
        <taxon>Dothideomycetes</taxon>
        <taxon>Dothideomycetidae</taxon>
        <taxon>Mycosphaerellales</taxon>
        <taxon>Teratosphaeriaceae</taxon>
        <taxon>Elasticomyces</taxon>
    </lineage>
</organism>
<evidence type="ECO:0000256" key="1">
    <source>
        <dbReference type="SAM" id="SignalP"/>
    </source>
</evidence>
<dbReference type="AlphaFoldDB" id="A0AAN8A317"/>
<protein>
    <submittedName>
        <fullName evidence="2">Uncharacterized protein</fullName>
    </submittedName>
</protein>